<organism evidence="6 7">
    <name type="scientific">Halalkalibacter suaedae</name>
    <dbReference type="NCBI Taxonomy" id="2822140"/>
    <lineage>
        <taxon>Bacteria</taxon>
        <taxon>Bacillati</taxon>
        <taxon>Bacillota</taxon>
        <taxon>Bacilli</taxon>
        <taxon>Bacillales</taxon>
        <taxon>Bacillaceae</taxon>
        <taxon>Halalkalibacter</taxon>
    </lineage>
</organism>
<feature type="binding site" evidence="4">
    <location>
        <position position="303"/>
    </location>
    <ligand>
        <name>substrate</name>
    </ligand>
</feature>
<feature type="binding site" evidence="4">
    <location>
        <position position="67"/>
    </location>
    <ligand>
        <name>Zn(2+)</name>
        <dbReference type="ChEBI" id="CHEBI:29105"/>
    </ligand>
</feature>
<dbReference type="SUPFAM" id="SSF51556">
    <property type="entry name" value="Metallo-dependent hydrolases"/>
    <property type="match status" value="1"/>
</dbReference>
<name>A0A940WY54_9BACI</name>
<dbReference type="EC" id="3.5.4.28" evidence="4"/>
<proteinExistence type="inferred from homology"/>
<dbReference type="PANTHER" id="PTHR43794:SF11">
    <property type="entry name" value="AMIDOHYDROLASE-RELATED DOMAIN-CONTAINING PROTEIN"/>
    <property type="match status" value="1"/>
</dbReference>
<evidence type="ECO:0000256" key="1">
    <source>
        <dbReference type="ARBA" id="ARBA00022723"/>
    </source>
</evidence>
<dbReference type="FunFam" id="3.20.20.140:FF:000014">
    <property type="entry name" value="5-methylthioadenosine/S-adenosylhomocysteine deaminase"/>
    <property type="match status" value="1"/>
</dbReference>
<feature type="domain" description="Amidohydrolase-related" evidence="5">
    <location>
        <begin position="57"/>
        <end position="405"/>
    </location>
</feature>
<dbReference type="GO" id="GO:0046872">
    <property type="term" value="F:metal ion binding"/>
    <property type="evidence" value="ECO:0007669"/>
    <property type="project" value="UniProtKB-KW"/>
</dbReference>
<dbReference type="Gene3D" id="2.30.40.10">
    <property type="entry name" value="Urease, subunit C, domain 1"/>
    <property type="match status" value="1"/>
</dbReference>
<dbReference type="SUPFAM" id="SSF51338">
    <property type="entry name" value="Composite domain of metallo-dependent hydrolases"/>
    <property type="match status" value="1"/>
</dbReference>
<dbReference type="InterPro" id="IPR032466">
    <property type="entry name" value="Metal_Hydrolase"/>
</dbReference>
<comment type="caution">
    <text evidence="6">The sequence shown here is derived from an EMBL/GenBank/DDBJ whole genome shotgun (WGS) entry which is preliminary data.</text>
</comment>
<comment type="function">
    <text evidence="4">Catalyzes the deamination of 5-methylthioadenosine and S-adenosyl-L-homocysteine into 5-methylthioinosine and S-inosyl-L-homocysteine, respectively. Is also able to deaminate adenosine.</text>
</comment>
<sequence>MSVLIKNVSIVTMTEPELVYGYVLIKDGMFHTVNSGEPTDELISEVGRIVNGQGKWLLPGLINTHGHKGMALLRGHSDDLPLHRWLEEKMWPFEAKQDRQAVRAGRDMAMAEMILSGTTTFLEMYHLFMDDFAERIEEVGMRASLMRSMIGLCPKSEQEAKLDEAKLFAKQWHKKASGRIQTMLAPHAPYTCPPDFIERIVEEARHMSIPVHMHLAETQFEVNKHQEQYGIHPFDHLEEMGLLSNVHWLFAHGVYLEDTHLDRMKEYDLAVSYNPVSNLKLGSGVARVDEMLRKGLTVGIGTDSVASNNTLDLFEELRMGALIQKGQSHDPTTLQARDALKMGTVNGAKALQFENLGKIEKGYEADFVLVAPNEVHLQPKEHIISHLVYATKGTDVTDVYVKGKPLLENRELLTLDKERIVFEANEEYQRILQK</sequence>
<feature type="binding site" evidence="4">
    <location>
        <position position="187"/>
    </location>
    <ligand>
        <name>substrate</name>
    </ligand>
</feature>
<dbReference type="CDD" id="cd01298">
    <property type="entry name" value="ATZ_TRZ_like"/>
    <property type="match status" value="1"/>
</dbReference>
<comment type="similarity">
    <text evidence="4">Belongs to the metallo-dependent hydrolases superfamily. MTA/SAH deaminase family.</text>
</comment>
<accession>A0A940WY54</accession>
<comment type="catalytic activity">
    <reaction evidence="4">
        <text>S-methyl-5'-thioadenosine + H2O + H(+) = S-methyl-5'-thioinosine + NH4(+)</text>
        <dbReference type="Rhea" id="RHEA:25025"/>
        <dbReference type="ChEBI" id="CHEBI:15377"/>
        <dbReference type="ChEBI" id="CHEBI:15378"/>
        <dbReference type="ChEBI" id="CHEBI:17509"/>
        <dbReference type="ChEBI" id="CHEBI:28938"/>
        <dbReference type="ChEBI" id="CHEBI:48595"/>
        <dbReference type="EC" id="3.5.4.31"/>
    </reaction>
</comment>
<dbReference type="Gene3D" id="3.20.20.140">
    <property type="entry name" value="Metal-dependent hydrolases"/>
    <property type="match status" value="1"/>
</dbReference>
<comment type="catalytic activity">
    <reaction evidence="4">
        <text>S-adenosyl-L-homocysteine + H2O + H(+) = S-inosyl-L-homocysteine + NH4(+)</text>
        <dbReference type="Rhea" id="RHEA:20716"/>
        <dbReference type="ChEBI" id="CHEBI:15377"/>
        <dbReference type="ChEBI" id="CHEBI:15378"/>
        <dbReference type="ChEBI" id="CHEBI:28938"/>
        <dbReference type="ChEBI" id="CHEBI:57856"/>
        <dbReference type="ChEBI" id="CHEBI:57985"/>
        <dbReference type="EC" id="3.5.4.28"/>
    </reaction>
</comment>
<dbReference type="Proteomes" id="UP000678228">
    <property type="component" value="Unassembled WGS sequence"/>
</dbReference>
<comment type="caution">
    <text evidence="4">Lacks conserved residue(s) required for the propagation of feature annotation.</text>
</comment>
<gene>
    <name evidence="4" type="primary">mtaD</name>
    <name evidence="6" type="ORF">J7W16_05715</name>
</gene>
<keyword evidence="1 4" id="KW-0479">Metal-binding</keyword>
<keyword evidence="2 4" id="KW-0378">Hydrolase</keyword>
<dbReference type="InterPro" id="IPR006680">
    <property type="entry name" value="Amidohydro-rel"/>
</dbReference>
<dbReference type="PANTHER" id="PTHR43794">
    <property type="entry name" value="AMINOHYDROLASE SSNA-RELATED"/>
    <property type="match status" value="1"/>
</dbReference>
<evidence type="ECO:0000313" key="7">
    <source>
        <dbReference type="Proteomes" id="UP000678228"/>
    </source>
</evidence>
<dbReference type="InterPro" id="IPR050287">
    <property type="entry name" value="MTA/SAH_deaminase"/>
</dbReference>
<dbReference type="GO" id="GO:0050270">
    <property type="term" value="F:S-adenosylhomocysteine deaminase activity"/>
    <property type="evidence" value="ECO:0007669"/>
    <property type="project" value="UniProtKB-UniRule"/>
</dbReference>
<keyword evidence="7" id="KW-1185">Reference proteome</keyword>
<dbReference type="InterPro" id="IPR023512">
    <property type="entry name" value="Deaminase_MtaD/DadD"/>
</dbReference>
<evidence type="ECO:0000259" key="5">
    <source>
        <dbReference type="Pfam" id="PF01979"/>
    </source>
</evidence>
<evidence type="ECO:0000256" key="2">
    <source>
        <dbReference type="ARBA" id="ARBA00022801"/>
    </source>
</evidence>
<dbReference type="Pfam" id="PF01979">
    <property type="entry name" value="Amidohydro_1"/>
    <property type="match status" value="1"/>
</dbReference>
<evidence type="ECO:0000256" key="3">
    <source>
        <dbReference type="ARBA" id="ARBA00022833"/>
    </source>
</evidence>
<evidence type="ECO:0000256" key="4">
    <source>
        <dbReference type="HAMAP-Rule" id="MF_01281"/>
    </source>
</evidence>
<dbReference type="AlphaFoldDB" id="A0A940WY54"/>
<dbReference type="HAMAP" id="MF_01281">
    <property type="entry name" value="MTA_SAH_deamin"/>
    <property type="match status" value="1"/>
</dbReference>
<dbReference type="EC" id="3.5.4.31" evidence="4"/>
<reference evidence="6" key="1">
    <citation type="submission" date="2021-03" db="EMBL/GenBank/DDBJ databases">
        <title>Bacillus suaedae sp. nov., isolated from Suaeda aralocaspica.</title>
        <authorList>
            <person name="Lei R.F.R."/>
        </authorList>
    </citation>
    <scope>NUCLEOTIDE SEQUENCE</scope>
    <source>
        <strain evidence="6">YZJH907-2</strain>
    </source>
</reference>
<evidence type="ECO:0000313" key="6">
    <source>
        <dbReference type="EMBL" id="MBP3950625.1"/>
    </source>
</evidence>
<feature type="binding site" evidence="4">
    <location>
        <position position="94"/>
    </location>
    <ligand>
        <name>substrate</name>
    </ligand>
</feature>
<feature type="binding site" evidence="4">
    <location>
        <position position="214"/>
    </location>
    <ligand>
        <name>Zn(2+)</name>
        <dbReference type="ChEBI" id="CHEBI:29105"/>
    </ligand>
</feature>
<dbReference type="GO" id="GO:0090614">
    <property type="term" value="F:5'-methylthioadenosine deaminase activity"/>
    <property type="evidence" value="ECO:0007669"/>
    <property type="project" value="UniProtKB-UniRule"/>
</dbReference>
<dbReference type="EMBL" id="JAGKSQ010000002">
    <property type="protein sequence ID" value="MBP3950625.1"/>
    <property type="molecule type" value="Genomic_DNA"/>
</dbReference>
<dbReference type="RefSeq" id="WP_210596313.1">
    <property type="nucleotide sequence ID" value="NZ_JAGKSQ010000002.1"/>
</dbReference>
<feature type="binding site" evidence="4">
    <location>
        <position position="303"/>
    </location>
    <ligand>
        <name>Zn(2+)</name>
        <dbReference type="ChEBI" id="CHEBI:29105"/>
    </ligand>
</feature>
<feature type="binding site" evidence="4">
    <location>
        <position position="217"/>
    </location>
    <ligand>
        <name>substrate</name>
    </ligand>
</feature>
<comment type="cofactor">
    <cofactor evidence="4">
        <name>Zn(2+)</name>
        <dbReference type="ChEBI" id="CHEBI:29105"/>
    </cofactor>
    <text evidence="4">Binds 1 zinc ion per subunit.</text>
</comment>
<dbReference type="InterPro" id="IPR011059">
    <property type="entry name" value="Metal-dep_hydrolase_composite"/>
</dbReference>
<feature type="binding site" evidence="4">
    <location>
        <position position="65"/>
    </location>
    <ligand>
        <name>Zn(2+)</name>
        <dbReference type="ChEBI" id="CHEBI:29105"/>
    </ligand>
</feature>
<feature type="binding site" evidence="4">
    <location>
        <position position="147"/>
    </location>
    <ligand>
        <name>substrate</name>
    </ligand>
</feature>
<protein>
    <recommendedName>
        <fullName evidence="4">5-methylthioadenosine/S-adenosylhomocysteine deaminase</fullName>
        <shortName evidence="4">MTA/SAH deaminase</shortName>
        <ecNumber evidence="4">3.5.4.28</ecNumber>
        <ecNumber evidence="4">3.5.4.31</ecNumber>
    </recommendedName>
</protein>
<keyword evidence="3 4" id="KW-0862">Zinc</keyword>